<dbReference type="EMBL" id="JAMFLX010000009">
    <property type="protein sequence ID" value="MCL6269933.1"/>
    <property type="molecule type" value="Genomic_DNA"/>
</dbReference>
<dbReference type="SUPFAM" id="SSF56112">
    <property type="entry name" value="Protein kinase-like (PK-like)"/>
    <property type="match status" value="1"/>
</dbReference>
<sequence length="901" mass="101914">MLFVLITCSQPAYSVVYSLVINKGDYQVAVQLPGGHHFTEEILGLMRDRDVLGATIGQYQEEFPDEPQGDVQKFKIVRSLVREFSLPYELVIHGNDIEQVSEQDGRFYYKPASLLTNSSFVISVAESQASRIWRDLFIEREQSSANRLNWLFVIPLSVSDNPLMPQEITGPSYASWTNVLNMNEPVEACPVTDSELDCISKKGKQIADGALEPLNANLQLLVDFYRSLRSRVAETVNEANGCTVSDAERRETIDEYTQLTNGLSVHDIIRWGFYSGLAWADIEPFSDAIIEKGQGNRELGLKFLLESLANLPKPHVKGAIMLVAAGRGNRLEGPWFDKNMVKTFVDRLTVDRLGAVPQGFISRYGFEYMINCISKGDSRSIRFIFYENFSEAYSFVPMRYAENMSHSHWIMAHSEYLRSRKQFDLNFIQKHFDRFPAHYPQKMDLDRNYEELTAWWTLRKMEERQLVMLPRDCPFKDIYFSAINPVNGPVYGADDFSGYIKTKLLPDQPEVTVKLWHAEISQSQRQQELVFYRNFAKSSFTTDRFYFVPAFIPAVENKLLRTGGNGGDELAGLVLPVVGSSLRDVTILSDKLNLWQKISLFKEIAGAIQWAHTKNIVFSWCDGTDVKTALEPANIRIDERGHAVCTSFQHARSNSSLLPSQQNEWHEEKEADRMAFGKLMIECLLGREFQSFQDALTAAKSPQGEDSEEKLFSVWLRDRLIFYGIALIEERASIADVEKQLKTFSAMNFYSDSVALHTRSVSEILSQASTQAAASCRLCSSLYSFDDNGRNAMRAVTQNGLSVTESFCRTCALQRENSSADSDAKILRDDISGFENVGDILRVKQELQRRAQTGGATANSSHEDITDVIRDLNISGAAGQVQQGTVPHVKSSFNKKLFNKK</sequence>
<protein>
    <recommendedName>
        <fullName evidence="3">Protein kinase domain-containing protein</fullName>
    </recommendedName>
</protein>
<dbReference type="Gene3D" id="1.10.510.10">
    <property type="entry name" value="Transferase(Phosphotransferase) domain 1"/>
    <property type="match status" value="1"/>
</dbReference>
<evidence type="ECO:0008006" key="3">
    <source>
        <dbReference type="Google" id="ProtNLM"/>
    </source>
</evidence>
<dbReference type="InterPro" id="IPR011009">
    <property type="entry name" value="Kinase-like_dom_sf"/>
</dbReference>
<reference evidence="1 2" key="1">
    <citation type="submission" date="2022-05" db="EMBL/GenBank/DDBJ databases">
        <authorList>
            <person name="Park J.-S."/>
        </authorList>
    </citation>
    <scope>NUCLEOTIDE SEQUENCE [LARGE SCALE GENOMIC DNA]</scope>
    <source>
        <strain evidence="1 2">2012CJ34-2</strain>
    </source>
</reference>
<proteinExistence type="predicted"/>
<keyword evidence="2" id="KW-1185">Reference proteome</keyword>
<dbReference type="Proteomes" id="UP001203338">
    <property type="component" value="Unassembled WGS sequence"/>
</dbReference>
<dbReference type="RefSeq" id="WP_249699052.1">
    <property type="nucleotide sequence ID" value="NZ_JAMFLX010000009.1"/>
</dbReference>
<organism evidence="1 2">
    <name type="scientific">Parendozoicomonas callyspongiae</name>
    <dbReference type="NCBI Taxonomy" id="2942213"/>
    <lineage>
        <taxon>Bacteria</taxon>
        <taxon>Pseudomonadati</taxon>
        <taxon>Pseudomonadota</taxon>
        <taxon>Gammaproteobacteria</taxon>
        <taxon>Oceanospirillales</taxon>
        <taxon>Endozoicomonadaceae</taxon>
        <taxon>Parendozoicomonas</taxon>
    </lineage>
</organism>
<gene>
    <name evidence="1" type="ORF">M3P05_08280</name>
</gene>
<accession>A0ABT0PF37</accession>
<comment type="caution">
    <text evidence="1">The sequence shown here is derived from an EMBL/GenBank/DDBJ whole genome shotgun (WGS) entry which is preliminary data.</text>
</comment>
<evidence type="ECO:0000313" key="1">
    <source>
        <dbReference type="EMBL" id="MCL6269933.1"/>
    </source>
</evidence>
<evidence type="ECO:0000313" key="2">
    <source>
        <dbReference type="Proteomes" id="UP001203338"/>
    </source>
</evidence>
<name>A0ABT0PF37_9GAMM</name>